<dbReference type="CDD" id="cd09917">
    <property type="entry name" value="F-box_SF"/>
    <property type="match status" value="1"/>
</dbReference>
<organism evidence="1 2">
    <name type="scientific">Sporothrix brasiliensis 5110</name>
    <dbReference type="NCBI Taxonomy" id="1398154"/>
    <lineage>
        <taxon>Eukaryota</taxon>
        <taxon>Fungi</taxon>
        <taxon>Dikarya</taxon>
        <taxon>Ascomycota</taxon>
        <taxon>Pezizomycotina</taxon>
        <taxon>Sordariomycetes</taxon>
        <taxon>Sordariomycetidae</taxon>
        <taxon>Ophiostomatales</taxon>
        <taxon>Ophiostomataceae</taxon>
        <taxon>Sporothrix</taxon>
    </lineage>
</organism>
<keyword evidence="2" id="KW-1185">Reference proteome</keyword>
<dbReference type="InterPro" id="IPR036047">
    <property type="entry name" value="F-box-like_dom_sf"/>
</dbReference>
<accession>A0A0C2IPQ2</accession>
<evidence type="ECO:0000313" key="1">
    <source>
        <dbReference type="EMBL" id="KIH87047.1"/>
    </source>
</evidence>
<dbReference type="HOGENOM" id="CLU_446305_0_0_1"/>
<reference evidence="1 2" key="1">
    <citation type="journal article" date="2014" name="BMC Genomics">
        <title>Comparative genomics of the major fungal agents of human and animal Sporotrichosis: Sporothrix schenckii and Sporothrix brasiliensis.</title>
        <authorList>
            <person name="Teixeira M.M."/>
            <person name="de Almeida L.G."/>
            <person name="Kubitschek-Barreira P."/>
            <person name="Alves F.L."/>
            <person name="Kioshima E.S."/>
            <person name="Abadio A.K."/>
            <person name="Fernandes L."/>
            <person name="Derengowski L.S."/>
            <person name="Ferreira K.S."/>
            <person name="Souza R.C."/>
            <person name="Ruiz J.C."/>
            <person name="de Andrade N.C."/>
            <person name="Paes H.C."/>
            <person name="Nicola A.M."/>
            <person name="Albuquerque P."/>
            <person name="Gerber A.L."/>
            <person name="Martins V.P."/>
            <person name="Peconick L.D."/>
            <person name="Neto A.V."/>
            <person name="Chaucanez C.B."/>
            <person name="Silva P.A."/>
            <person name="Cunha O.L."/>
            <person name="de Oliveira F.F."/>
            <person name="dos Santos T.C."/>
            <person name="Barros A.L."/>
            <person name="Soares M.A."/>
            <person name="de Oliveira L.M."/>
            <person name="Marini M.M."/>
            <person name="Villalobos-Duno H."/>
            <person name="Cunha M.M."/>
            <person name="de Hoog S."/>
            <person name="da Silveira J.F."/>
            <person name="Henrissat B."/>
            <person name="Nino-Vega G.A."/>
            <person name="Cisalpino P.S."/>
            <person name="Mora-Montes H.M."/>
            <person name="Almeida S.R."/>
            <person name="Stajich J.E."/>
            <person name="Lopes-Bezerra L.M."/>
            <person name="Vasconcelos A.T."/>
            <person name="Felipe M.S."/>
        </authorList>
    </citation>
    <scope>NUCLEOTIDE SEQUENCE [LARGE SCALE GENOMIC DNA]</scope>
    <source>
        <strain evidence="1 2">5110</strain>
    </source>
</reference>
<dbReference type="AlphaFoldDB" id="A0A0C2IPQ2"/>
<dbReference type="OrthoDB" id="10284113at2759"/>
<evidence type="ECO:0000313" key="2">
    <source>
        <dbReference type="Proteomes" id="UP000031575"/>
    </source>
</evidence>
<dbReference type="RefSeq" id="XP_040615057.1">
    <property type="nucleotide sequence ID" value="XM_040763078.1"/>
</dbReference>
<dbReference type="SUPFAM" id="SSF81383">
    <property type="entry name" value="F-box domain"/>
    <property type="match status" value="1"/>
</dbReference>
<sequence length="612" mass="70416">MIHLSRYEECAQRVGYIEATFDREEWFSSEGFDNFMGAYKQHEPEPISSEEAQQLVKDDLYRYEKSARMPVFPLRGTMQKLPRLHQSALQSFDFEALKKYGKDSVTQKNHPILWTIHRPPHITWEDYREYNRIAVPFVSLPDEILLLIWTKTNYATWMVLRQTCKRFHDFFVSDQPAARPSTAGPLSRMDGRMVLPLHAMPPKNPRITEPYLECLRRSMTGYCGPCASLRHYLAQRVKARVDALVMLQDIHRVQTLDLVPRTKKEWRERRMARLPYTTVEEYLADPEVEGPKTLFCGFCRDRHPTMFFTHAQRHGLRDDGHPHGAPTKVPARKRHCIGAEGMVGMCQHMWAGPLGRVLGSPGMPGLIDACTVPVESHYAPVLLRTRDNKHRPHLLPTDASPCAPHGVGPIFLVTPQREVLQCWAIPILQIQTHAADDGERVRMPPWKHDLIEGLERNYEFLEELMCGHIAPNDPRLMMPFESGQCICFENRQDMAYAAGFFGDRINCAANLDGQVDATVRAVHFMRNGTVHRFACPHCPAIYSWAMDHEAGAIFFQFASQTGPITKPTDRQWLQLLHPAWRLPRAGEDMMFRTHCTDRYCRTTIEWANHAAG</sequence>
<dbReference type="Proteomes" id="UP000031575">
    <property type="component" value="Unassembled WGS sequence"/>
</dbReference>
<protein>
    <recommendedName>
        <fullName evidence="3">F-box domain-containing protein</fullName>
    </recommendedName>
</protein>
<comment type="caution">
    <text evidence="1">The sequence shown here is derived from an EMBL/GenBank/DDBJ whole genome shotgun (WGS) entry which is preliminary data.</text>
</comment>
<gene>
    <name evidence="1" type="ORF">SPBR_04801</name>
</gene>
<dbReference type="VEuPathDB" id="FungiDB:SPBR_04801"/>
<name>A0A0C2IPQ2_9PEZI</name>
<dbReference type="EMBL" id="AWTV01000010">
    <property type="protein sequence ID" value="KIH87047.1"/>
    <property type="molecule type" value="Genomic_DNA"/>
</dbReference>
<dbReference type="GeneID" id="63677999"/>
<proteinExistence type="predicted"/>
<evidence type="ECO:0008006" key="3">
    <source>
        <dbReference type="Google" id="ProtNLM"/>
    </source>
</evidence>